<dbReference type="PANTHER" id="PTHR12856">
    <property type="entry name" value="TRANSCRIPTION INITIATION FACTOR IIH-RELATED"/>
    <property type="match status" value="1"/>
</dbReference>
<keyword evidence="4" id="KW-0805">Transcription regulation</keyword>
<dbReference type="Pfam" id="PF03909">
    <property type="entry name" value="BSD"/>
    <property type="match status" value="2"/>
</dbReference>
<dbReference type="CDD" id="cd13229">
    <property type="entry name" value="PH_TFIIH"/>
    <property type="match status" value="1"/>
</dbReference>
<comment type="similarity">
    <text evidence="2">Belongs to the TFB1 family.</text>
</comment>
<dbReference type="GO" id="GO:0006289">
    <property type="term" value="P:nucleotide-excision repair"/>
    <property type="evidence" value="ECO:0007669"/>
    <property type="project" value="InterPro"/>
</dbReference>
<keyword evidence="6" id="KW-0539">Nucleus</keyword>
<dbReference type="EMBL" id="ML977138">
    <property type="protein sequence ID" value="KAF1991901.1"/>
    <property type="molecule type" value="Genomic_DNA"/>
</dbReference>
<sequence length="666" mass="73678">MAAPALSAEASYKKKDGVLSFSFKDQLIVWTPAVPPNAPPYLTISVADVGNLQQTPPTAAKASIRVVVNRAGGDTESQSFVFTSTTTSRSDQNEFTTAVKNGVEARKSGNTNQATLSGAGSGGAQTPLPELSQGGQSAAMAIAKAVSSGAKPEEAVLDDSRLIADMSLQRSLLDANPVLGQRFRESYQQKPESITASQFATQFWSARVHLLRAHAVKESQKHGSYNVLSEVKTKKDLEGRTTLNISKEQIQLIFTQHPLVRRVYNETVPKPFSEVEFWSNFINSRLCKKLKGEKINPDLVAPQPTLDKYLNYDENAEHTRQFIMSKVPHFMDLEGNEENHSRRAGNRPDWTMRPQAHDKVPILRVLNTMSEKMMVEVAPSDSEAHAPVGLDEDTFNEVRLRDLARDDPDNRVMLNIRDQQRFFSGESNAVSSETALYAKQSPSKVLKRIGQDMHFEAGGKKRKFMDLEEAIGVQEASDDSEEEAEKATKSQRIGSKPARAAATAHIMNSIKQRQSQDNDYSSPTGSFSAVQPSVTGLDPAMTDSIEMSNNTTVEFLQYFWSIFHSGNADRVGELQQLYTTLQKSRERVEAVADGAEKVRLQKEDDHRKRVEDFVKKTGQRRKYVPGTIKGGSKAVNQMAAPLLRAIKAATDAYENALRVQTALLQT</sequence>
<dbReference type="InterPro" id="IPR011993">
    <property type="entry name" value="PH-like_dom_sf"/>
</dbReference>
<dbReference type="GO" id="GO:0006351">
    <property type="term" value="P:DNA-templated transcription"/>
    <property type="evidence" value="ECO:0007669"/>
    <property type="project" value="InterPro"/>
</dbReference>
<dbReference type="GO" id="GO:0000439">
    <property type="term" value="C:transcription factor TFIIH core complex"/>
    <property type="evidence" value="ECO:0007669"/>
    <property type="project" value="InterPro"/>
</dbReference>
<dbReference type="InterPro" id="IPR013876">
    <property type="entry name" value="TFIIH_BTF_p62_N"/>
</dbReference>
<feature type="region of interest" description="Disordered" evidence="7">
    <location>
        <begin position="104"/>
        <end position="133"/>
    </location>
</feature>
<evidence type="ECO:0000313" key="10">
    <source>
        <dbReference type="Proteomes" id="UP000800041"/>
    </source>
</evidence>
<dbReference type="SUPFAM" id="SSF50729">
    <property type="entry name" value="PH domain-like"/>
    <property type="match status" value="1"/>
</dbReference>
<organism evidence="9 10">
    <name type="scientific">Aulographum hederae CBS 113979</name>
    <dbReference type="NCBI Taxonomy" id="1176131"/>
    <lineage>
        <taxon>Eukaryota</taxon>
        <taxon>Fungi</taxon>
        <taxon>Dikarya</taxon>
        <taxon>Ascomycota</taxon>
        <taxon>Pezizomycotina</taxon>
        <taxon>Dothideomycetes</taxon>
        <taxon>Pleosporomycetidae</taxon>
        <taxon>Aulographales</taxon>
        <taxon>Aulographaceae</taxon>
    </lineage>
</organism>
<dbReference type="AlphaFoldDB" id="A0A6G1HF93"/>
<dbReference type="OrthoDB" id="360521at2759"/>
<dbReference type="SMART" id="SM00751">
    <property type="entry name" value="BSD"/>
    <property type="match status" value="1"/>
</dbReference>
<feature type="domain" description="BSD" evidence="8">
    <location>
        <begin position="237"/>
        <end position="289"/>
    </location>
</feature>
<feature type="region of interest" description="Disordered" evidence="7">
    <location>
        <begin position="473"/>
        <end position="498"/>
    </location>
</feature>
<proteinExistence type="inferred from homology"/>
<dbReference type="PROSITE" id="PS50858">
    <property type="entry name" value="BSD"/>
    <property type="match status" value="1"/>
</dbReference>
<protein>
    <submittedName>
        <fullName evidence="9">RNA polymerase II transcription factor-like protein</fullName>
    </submittedName>
</protein>
<dbReference type="Pfam" id="PF08567">
    <property type="entry name" value="PH_TFIIH"/>
    <property type="match status" value="1"/>
</dbReference>
<dbReference type="InterPro" id="IPR027079">
    <property type="entry name" value="Tfb1/GTF2H1"/>
</dbReference>
<evidence type="ECO:0000313" key="9">
    <source>
        <dbReference type="EMBL" id="KAF1991901.1"/>
    </source>
</evidence>
<name>A0A6G1HF93_9PEZI</name>
<evidence type="ECO:0000256" key="1">
    <source>
        <dbReference type="ARBA" id="ARBA00004123"/>
    </source>
</evidence>
<comment type="subcellular location">
    <subcellularLocation>
        <location evidence="1">Nucleus</location>
    </subcellularLocation>
</comment>
<evidence type="ECO:0000256" key="2">
    <source>
        <dbReference type="ARBA" id="ARBA00009448"/>
    </source>
</evidence>
<evidence type="ECO:0000256" key="3">
    <source>
        <dbReference type="ARBA" id="ARBA00022737"/>
    </source>
</evidence>
<feature type="compositionally biased region" description="Polar residues" evidence="7">
    <location>
        <begin position="108"/>
        <end position="118"/>
    </location>
</feature>
<evidence type="ECO:0000256" key="4">
    <source>
        <dbReference type="ARBA" id="ARBA00023015"/>
    </source>
</evidence>
<accession>A0A6G1HF93</accession>
<feature type="region of interest" description="Disordered" evidence="7">
    <location>
        <begin position="510"/>
        <end position="532"/>
    </location>
</feature>
<evidence type="ECO:0000256" key="5">
    <source>
        <dbReference type="ARBA" id="ARBA00023163"/>
    </source>
</evidence>
<evidence type="ECO:0000256" key="6">
    <source>
        <dbReference type="ARBA" id="ARBA00023242"/>
    </source>
</evidence>
<evidence type="ECO:0000256" key="7">
    <source>
        <dbReference type="SAM" id="MobiDB-lite"/>
    </source>
</evidence>
<dbReference type="InterPro" id="IPR005607">
    <property type="entry name" value="BSD_dom"/>
</dbReference>
<dbReference type="Gene3D" id="2.30.29.30">
    <property type="entry name" value="Pleckstrin-homology domain (PH domain)/Phosphotyrosine-binding domain (PTB)"/>
    <property type="match status" value="1"/>
</dbReference>
<evidence type="ECO:0000259" key="8">
    <source>
        <dbReference type="PROSITE" id="PS50858"/>
    </source>
</evidence>
<gene>
    <name evidence="9" type="ORF">K402DRAFT_416411</name>
</gene>
<keyword evidence="3" id="KW-0677">Repeat</keyword>
<keyword evidence="10" id="KW-1185">Reference proteome</keyword>
<dbReference type="Proteomes" id="UP000800041">
    <property type="component" value="Unassembled WGS sequence"/>
</dbReference>
<reference evidence="9" key="1">
    <citation type="journal article" date="2020" name="Stud. Mycol.">
        <title>101 Dothideomycetes genomes: a test case for predicting lifestyles and emergence of pathogens.</title>
        <authorList>
            <person name="Haridas S."/>
            <person name="Albert R."/>
            <person name="Binder M."/>
            <person name="Bloem J."/>
            <person name="Labutti K."/>
            <person name="Salamov A."/>
            <person name="Andreopoulos B."/>
            <person name="Baker S."/>
            <person name="Barry K."/>
            <person name="Bills G."/>
            <person name="Bluhm B."/>
            <person name="Cannon C."/>
            <person name="Castanera R."/>
            <person name="Culley D."/>
            <person name="Daum C."/>
            <person name="Ezra D."/>
            <person name="Gonzalez J."/>
            <person name="Henrissat B."/>
            <person name="Kuo A."/>
            <person name="Liang C."/>
            <person name="Lipzen A."/>
            <person name="Lutzoni F."/>
            <person name="Magnuson J."/>
            <person name="Mondo S."/>
            <person name="Nolan M."/>
            <person name="Ohm R."/>
            <person name="Pangilinan J."/>
            <person name="Park H.-J."/>
            <person name="Ramirez L."/>
            <person name="Alfaro M."/>
            <person name="Sun H."/>
            <person name="Tritt A."/>
            <person name="Yoshinaga Y."/>
            <person name="Zwiers L.-H."/>
            <person name="Turgeon B."/>
            <person name="Goodwin S."/>
            <person name="Spatafora J."/>
            <person name="Crous P."/>
            <person name="Grigoriev I."/>
        </authorList>
    </citation>
    <scope>NUCLEOTIDE SEQUENCE</scope>
    <source>
        <strain evidence="9">CBS 113979</strain>
    </source>
</reference>
<keyword evidence="5" id="KW-0804">Transcription</keyword>